<feature type="transmembrane region" description="Helical" evidence="1">
    <location>
        <begin position="153"/>
        <end position="179"/>
    </location>
</feature>
<feature type="transmembrane region" description="Helical" evidence="1">
    <location>
        <begin position="51"/>
        <end position="69"/>
    </location>
</feature>
<keyword evidence="1" id="KW-0472">Membrane</keyword>
<organism evidence="3 4">
    <name type="scientific">Sphingomonas olei</name>
    <dbReference type="NCBI Taxonomy" id="1886787"/>
    <lineage>
        <taxon>Bacteria</taxon>
        <taxon>Pseudomonadati</taxon>
        <taxon>Pseudomonadota</taxon>
        <taxon>Alphaproteobacteria</taxon>
        <taxon>Sphingomonadales</taxon>
        <taxon>Sphingomonadaceae</taxon>
        <taxon>Sphingomonas</taxon>
    </lineage>
</organism>
<feature type="chain" id="PRO_5046721085" evidence="2">
    <location>
        <begin position="28"/>
        <end position="217"/>
    </location>
</feature>
<comment type="caution">
    <text evidence="3">The sequence shown here is derived from an EMBL/GenBank/DDBJ whole genome shotgun (WGS) entry which is preliminary data.</text>
</comment>
<keyword evidence="4" id="KW-1185">Reference proteome</keyword>
<dbReference type="Proteomes" id="UP000308038">
    <property type="component" value="Unassembled WGS sequence"/>
</dbReference>
<accession>A0ABY2QFM7</accession>
<evidence type="ECO:0000313" key="4">
    <source>
        <dbReference type="Proteomes" id="UP000308038"/>
    </source>
</evidence>
<evidence type="ECO:0000256" key="1">
    <source>
        <dbReference type="SAM" id="Phobius"/>
    </source>
</evidence>
<feature type="transmembrane region" description="Helical" evidence="1">
    <location>
        <begin position="76"/>
        <end position="93"/>
    </location>
</feature>
<gene>
    <name evidence="3" type="ORF">E5988_11885</name>
</gene>
<sequence>MANLRSSAIRAACAVPLFLAGTSPAFAHHPTGGQTPTTFGDGLLSGIGHPIIGVDHFAFVVAVGIAAALAGRLLPLTISFVVGALAGCLVHVAGVNLPVAELVIAATVLLLGAIIATNRQLPVIMLGTLFTGAGLFHGWAYGGSILGAQEMPLVAYLSGFTLIQLAIAVFAGLVTRWVMTSHPSRQMSVRLAGGVVAGMGLAMFAGQIEGVLFPGVL</sequence>
<name>A0ABY2QFM7_9SPHN</name>
<feature type="transmembrane region" description="Helical" evidence="1">
    <location>
        <begin position="191"/>
        <end position="213"/>
    </location>
</feature>
<dbReference type="Pfam" id="PF04955">
    <property type="entry name" value="HupE_UreJ"/>
    <property type="match status" value="1"/>
</dbReference>
<dbReference type="InterPro" id="IPR007038">
    <property type="entry name" value="HupE_UreJ"/>
</dbReference>
<proteinExistence type="predicted"/>
<reference evidence="3 4" key="1">
    <citation type="submission" date="2019-04" db="EMBL/GenBank/DDBJ databases">
        <title>Microbes associate with the intestines of laboratory mice.</title>
        <authorList>
            <person name="Navarre W."/>
            <person name="Wong E."/>
            <person name="Huang K.C."/>
            <person name="Tropini C."/>
            <person name="Ng K."/>
            <person name="Yu B."/>
        </authorList>
    </citation>
    <scope>NUCLEOTIDE SEQUENCE [LARGE SCALE GENOMIC DNA]</scope>
    <source>
        <strain evidence="3 4">NM83_B4-11</strain>
    </source>
</reference>
<evidence type="ECO:0000256" key="2">
    <source>
        <dbReference type="SAM" id="SignalP"/>
    </source>
</evidence>
<protein>
    <submittedName>
        <fullName evidence="3">HupE/UreJ family protein</fullName>
    </submittedName>
</protein>
<feature type="signal peptide" evidence="2">
    <location>
        <begin position="1"/>
        <end position="27"/>
    </location>
</feature>
<feature type="transmembrane region" description="Helical" evidence="1">
    <location>
        <begin position="123"/>
        <end position="141"/>
    </location>
</feature>
<keyword evidence="1" id="KW-0812">Transmembrane</keyword>
<keyword evidence="2" id="KW-0732">Signal</keyword>
<dbReference type="EMBL" id="SSTI01000008">
    <property type="protein sequence ID" value="THG39379.1"/>
    <property type="molecule type" value="Genomic_DNA"/>
</dbReference>
<dbReference type="PIRSF" id="PIRSF016919">
    <property type="entry name" value="HupE_UreJ"/>
    <property type="match status" value="1"/>
</dbReference>
<keyword evidence="1" id="KW-1133">Transmembrane helix</keyword>
<feature type="transmembrane region" description="Helical" evidence="1">
    <location>
        <begin position="99"/>
        <end position="116"/>
    </location>
</feature>
<dbReference type="RefSeq" id="WP_136451798.1">
    <property type="nucleotide sequence ID" value="NZ_SSTI01000008.1"/>
</dbReference>
<evidence type="ECO:0000313" key="3">
    <source>
        <dbReference type="EMBL" id="THG39379.1"/>
    </source>
</evidence>